<dbReference type="AlphaFoldDB" id="A0A2P8HRY2"/>
<dbReference type="RefSeq" id="WP_106526213.1">
    <property type="nucleotide sequence ID" value="NZ_PYAW01000001.1"/>
</dbReference>
<keyword evidence="2" id="KW-1003">Cell membrane</keyword>
<dbReference type="GO" id="GO:0005886">
    <property type="term" value="C:plasma membrane"/>
    <property type="evidence" value="ECO:0007669"/>
    <property type="project" value="UniProtKB-SubCell"/>
</dbReference>
<feature type="transmembrane region" description="Helical" evidence="6">
    <location>
        <begin position="304"/>
        <end position="332"/>
    </location>
</feature>
<evidence type="ECO:0000313" key="8">
    <source>
        <dbReference type="Proteomes" id="UP000240971"/>
    </source>
</evidence>
<organism evidence="7 8">
    <name type="scientific">Chitinophaga niastensis</name>
    <dbReference type="NCBI Taxonomy" id="536980"/>
    <lineage>
        <taxon>Bacteria</taxon>
        <taxon>Pseudomonadati</taxon>
        <taxon>Bacteroidota</taxon>
        <taxon>Chitinophagia</taxon>
        <taxon>Chitinophagales</taxon>
        <taxon>Chitinophagaceae</taxon>
        <taxon>Chitinophaga</taxon>
    </lineage>
</organism>
<evidence type="ECO:0000256" key="6">
    <source>
        <dbReference type="SAM" id="Phobius"/>
    </source>
</evidence>
<name>A0A2P8HRY2_CHINA</name>
<accession>A0A2P8HRY2</accession>
<dbReference type="PANTHER" id="PTHR30250">
    <property type="entry name" value="PST FAMILY PREDICTED COLANIC ACID TRANSPORTER"/>
    <property type="match status" value="1"/>
</dbReference>
<feature type="transmembrane region" description="Helical" evidence="6">
    <location>
        <begin position="120"/>
        <end position="137"/>
    </location>
</feature>
<keyword evidence="3 6" id="KW-0812">Transmembrane</keyword>
<evidence type="ECO:0000313" key="7">
    <source>
        <dbReference type="EMBL" id="PSL48944.1"/>
    </source>
</evidence>
<feature type="transmembrane region" description="Helical" evidence="6">
    <location>
        <begin position="262"/>
        <end position="283"/>
    </location>
</feature>
<feature type="transmembrane region" description="Helical" evidence="6">
    <location>
        <begin position="230"/>
        <end position="247"/>
    </location>
</feature>
<dbReference type="Proteomes" id="UP000240971">
    <property type="component" value="Unassembled WGS sequence"/>
</dbReference>
<dbReference type="InterPro" id="IPR050833">
    <property type="entry name" value="Poly_Biosynth_Transport"/>
</dbReference>
<feature type="transmembrane region" description="Helical" evidence="6">
    <location>
        <begin position="37"/>
        <end position="59"/>
    </location>
</feature>
<feature type="transmembrane region" description="Helical" evidence="6">
    <location>
        <begin position="403"/>
        <end position="424"/>
    </location>
</feature>
<feature type="transmembrane region" description="Helical" evidence="6">
    <location>
        <begin position="375"/>
        <end position="397"/>
    </location>
</feature>
<protein>
    <submittedName>
        <fullName evidence="7">O-antigen/teichoic acid export membrane protein</fullName>
    </submittedName>
</protein>
<keyword evidence="5 6" id="KW-0472">Membrane</keyword>
<evidence type="ECO:0000256" key="3">
    <source>
        <dbReference type="ARBA" id="ARBA00022692"/>
    </source>
</evidence>
<proteinExistence type="predicted"/>
<evidence type="ECO:0000256" key="2">
    <source>
        <dbReference type="ARBA" id="ARBA00022475"/>
    </source>
</evidence>
<feature type="transmembrane region" description="Helical" evidence="6">
    <location>
        <begin position="180"/>
        <end position="200"/>
    </location>
</feature>
<feature type="transmembrane region" description="Helical" evidence="6">
    <location>
        <begin position="157"/>
        <end position="174"/>
    </location>
</feature>
<keyword evidence="8" id="KW-1185">Reference proteome</keyword>
<evidence type="ECO:0000256" key="1">
    <source>
        <dbReference type="ARBA" id="ARBA00004651"/>
    </source>
</evidence>
<gene>
    <name evidence="7" type="ORF">CLV51_101274</name>
</gene>
<evidence type="ECO:0000256" key="5">
    <source>
        <dbReference type="ARBA" id="ARBA00023136"/>
    </source>
</evidence>
<feature type="transmembrane region" description="Helical" evidence="6">
    <location>
        <begin position="467"/>
        <end position="487"/>
    </location>
</feature>
<evidence type="ECO:0000256" key="4">
    <source>
        <dbReference type="ARBA" id="ARBA00022989"/>
    </source>
</evidence>
<feature type="transmembrane region" description="Helical" evidence="6">
    <location>
        <begin position="80"/>
        <end position="100"/>
    </location>
</feature>
<feature type="transmembrane region" description="Helical" evidence="6">
    <location>
        <begin position="9"/>
        <end position="31"/>
    </location>
</feature>
<keyword evidence="4 6" id="KW-1133">Transmembrane helix</keyword>
<sequence length="510" mass="57777">MLGKYIKIYLWQFISILLNFGTLFVVTPFLSSNRSLFGIYTIIVSLNIFLSYADFGFISAGLKYASESYARNDREEEVKIVGFVAFIFTVFVGLFMVMMLGISLHPEMIVNGLKPDETKIARALLVMLALFSPTFILQRMLQVIFAVRLEDYHFQRLLIVANVCKIASTFYFFHPGNYSLVGYFLFTQLCNAVAMLAGIWQVKKRLHYDLGLLLRSFKYSKELFDKTKKLAFSSVILTVCWILYYQLDPFVIGKMIGAEAVAVYAIGLTMITYIRSLFGILFSPFTARFNHYVGANDIEGLKKVFVNVLVITLPLTVFPVICLALTSGTLVMNWVGPGYMSSVYITQLLILCYLFSFISSPAGILIMAYERVKMIYYTSAMLPVIFWVGVATTYSFWGLTSFAVFKLVSFFLAALAYFLMSCQILHISIGSFVKKILLPAVLPILVIVGACLLVRSHIPVGHSKINLFWYLVVIGVISMLGLVVYYITSGIFRQYVLGMLQQLRPKLFYK</sequence>
<feature type="transmembrane region" description="Helical" evidence="6">
    <location>
        <begin position="436"/>
        <end position="455"/>
    </location>
</feature>
<comment type="caution">
    <text evidence="7">The sequence shown here is derived from an EMBL/GenBank/DDBJ whole genome shotgun (WGS) entry which is preliminary data.</text>
</comment>
<dbReference type="PANTHER" id="PTHR30250:SF11">
    <property type="entry name" value="O-ANTIGEN TRANSPORTER-RELATED"/>
    <property type="match status" value="1"/>
</dbReference>
<reference evidence="7 8" key="1">
    <citation type="submission" date="2018-03" db="EMBL/GenBank/DDBJ databases">
        <title>Genomic Encyclopedia of Archaeal and Bacterial Type Strains, Phase II (KMG-II): from individual species to whole genera.</title>
        <authorList>
            <person name="Goeker M."/>
        </authorList>
    </citation>
    <scope>NUCLEOTIDE SEQUENCE [LARGE SCALE GENOMIC DNA]</scope>
    <source>
        <strain evidence="7 8">DSM 24859</strain>
    </source>
</reference>
<feature type="transmembrane region" description="Helical" evidence="6">
    <location>
        <begin position="344"/>
        <end position="368"/>
    </location>
</feature>
<comment type="subcellular location">
    <subcellularLocation>
        <location evidence="1">Cell membrane</location>
        <topology evidence="1">Multi-pass membrane protein</topology>
    </subcellularLocation>
</comment>
<dbReference type="EMBL" id="PYAW01000001">
    <property type="protein sequence ID" value="PSL48944.1"/>
    <property type="molecule type" value="Genomic_DNA"/>
</dbReference>
<dbReference type="OrthoDB" id="752006at2"/>